<dbReference type="GeneID" id="8746446"/>
<dbReference type="Pfam" id="PF19080">
    <property type="entry name" value="DUF5772"/>
    <property type="match status" value="1"/>
</dbReference>
<protein>
    <submittedName>
        <fullName evidence="1">Uncharacterized protein</fullName>
    </submittedName>
</protein>
<dbReference type="RefSeq" id="YP_003406950.1">
    <property type="nucleotide sequence ID" value="NC_013756.1"/>
</dbReference>
<dbReference type="OrthoDB" id="22801at10239"/>
<name>D2XAL1_GBMV</name>
<dbReference type="InterPro" id="IPR043921">
    <property type="entry name" value="DUF5772"/>
</dbReference>
<evidence type="ECO:0000313" key="1">
    <source>
        <dbReference type="EMBL" id="ADB03988.1"/>
    </source>
</evidence>
<accession>D2XAL1</accession>
<organismHost>
    <name type="scientific">Acanthamoeba</name>
    <dbReference type="NCBI Taxonomy" id="5754"/>
</organismHost>
<proteinExistence type="predicted"/>
<gene>
    <name evidence="1" type="ORF">MAR_ORF209</name>
</gene>
<dbReference type="KEGG" id="vg:8746446"/>
<sequence length="131" mass="15289">MELFVKFFLCLVGWIGRTTPRFIKEYAYWSLQKKSTAKVTRRLTKVKCWISGQKYHILLKHKRGPFNMLGDIVCDGKDCSLRMSKYLGPNNDFFGQPVTPKDLGYTKVSIEVVFPKRKLLEFEEDEVICLS</sequence>
<dbReference type="EMBL" id="GU071086">
    <property type="protein sequence ID" value="ADB03988.1"/>
    <property type="molecule type" value="Genomic_DNA"/>
</dbReference>
<reference evidence="1 2" key="1">
    <citation type="journal article" date="2009" name="Proc. Natl. Acad. Sci. U.S.A.">
        <title>Giant Marseillevirus highlights the role of amoebae as a melting pot in emergence of chimeric microorganisms.</title>
        <authorList>
            <person name="Boyer M."/>
            <person name="Yutin N."/>
            <person name="Pagnier I."/>
            <person name="Barrassi L."/>
            <person name="Fournous G."/>
            <person name="Espinosa L."/>
            <person name="Robert C."/>
            <person name="Azza S."/>
            <person name="Sun S."/>
            <person name="Rossmann M.G."/>
            <person name="Suzan-Monti M."/>
            <person name="La Scola B."/>
            <person name="Koonin E.V."/>
            <person name="Raoult D."/>
        </authorList>
    </citation>
    <scope>NUCLEOTIDE SEQUENCE [LARGE SCALE GENOMIC DNA]</scope>
    <source>
        <strain evidence="1 2">T19</strain>
    </source>
</reference>
<organism evidence="1 2">
    <name type="scientific">Marseillevirus marseillevirus</name>
    <name type="common">GBM</name>
    <dbReference type="NCBI Taxonomy" id="694581"/>
    <lineage>
        <taxon>Viruses</taxon>
        <taxon>Varidnaviria</taxon>
        <taxon>Bamfordvirae</taxon>
        <taxon>Nucleocytoviricota</taxon>
        <taxon>Megaviricetes</taxon>
        <taxon>Pimascovirales</taxon>
        <taxon>Pimascovirales incertae sedis</taxon>
        <taxon>Marseilleviridae</taxon>
        <taxon>Marseillevirus</taxon>
        <taxon>Marseillevirus massiliense</taxon>
    </lineage>
</organism>
<keyword evidence="2" id="KW-1185">Reference proteome</keyword>
<dbReference type="Proteomes" id="UP000029780">
    <property type="component" value="Segment"/>
</dbReference>
<evidence type="ECO:0000313" key="2">
    <source>
        <dbReference type="Proteomes" id="UP000029780"/>
    </source>
</evidence>